<dbReference type="AlphaFoldDB" id="A0A2H3JF61"/>
<evidence type="ECO:0000256" key="3">
    <source>
        <dbReference type="ARBA" id="ARBA00022692"/>
    </source>
</evidence>
<evidence type="ECO:0008006" key="9">
    <source>
        <dbReference type="Google" id="ProtNLM"/>
    </source>
</evidence>
<evidence type="ECO:0000256" key="1">
    <source>
        <dbReference type="ARBA" id="ARBA00004141"/>
    </source>
</evidence>
<dbReference type="Gene3D" id="6.10.110.10">
    <property type="match status" value="1"/>
</dbReference>
<keyword evidence="3" id="KW-0812">Transmembrane</keyword>
<dbReference type="OrthoDB" id="440424at2759"/>
<evidence type="ECO:0000256" key="4">
    <source>
        <dbReference type="ARBA" id="ARBA00022989"/>
    </source>
</evidence>
<feature type="signal peptide" evidence="6">
    <location>
        <begin position="1"/>
        <end position="25"/>
    </location>
</feature>
<dbReference type="Proteomes" id="UP000218811">
    <property type="component" value="Unassembled WGS sequence"/>
</dbReference>
<dbReference type="Pfam" id="PF06140">
    <property type="entry name" value="Ifi-6-16"/>
    <property type="match status" value="1"/>
</dbReference>
<accession>A0A2H3JF61</accession>
<dbReference type="InterPro" id="IPR038213">
    <property type="entry name" value="IFI6/IFI27-like_sf"/>
</dbReference>
<reference evidence="7 8" key="1">
    <citation type="journal article" date="2012" name="Science">
        <title>The Paleozoic origin of enzymatic lignin decomposition reconstructed from 31 fungal genomes.</title>
        <authorList>
            <person name="Floudas D."/>
            <person name="Binder M."/>
            <person name="Riley R."/>
            <person name="Barry K."/>
            <person name="Blanchette R.A."/>
            <person name="Henrissat B."/>
            <person name="Martinez A.T."/>
            <person name="Otillar R."/>
            <person name="Spatafora J.W."/>
            <person name="Yadav J.S."/>
            <person name="Aerts A."/>
            <person name="Benoit I."/>
            <person name="Boyd A."/>
            <person name="Carlson A."/>
            <person name="Copeland A."/>
            <person name="Coutinho P.M."/>
            <person name="de Vries R.P."/>
            <person name="Ferreira P."/>
            <person name="Findley K."/>
            <person name="Foster B."/>
            <person name="Gaskell J."/>
            <person name="Glotzer D."/>
            <person name="Gorecki P."/>
            <person name="Heitman J."/>
            <person name="Hesse C."/>
            <person name="Hori C."/>
            <person name="Igarashi K."/>
            <person name="Jurgens J.A."/>
            <person name="Kallen N."/>
            <person name="Kersten P."/>
            <person name="Kohler A."/>
            <person name="Kuees U."/>
            <person name="Kumar T.K.A."/>
            <person name="Kuo A."/>
            <person name="LaButti K."/>
            <person name="Larrondo L.F."/>
            <person name="Lindquist E."/>
            <person name="Ling A."/>
            <person name="Lombard V."/>
            <person name="Lucas S."/>
            <person name="Lundell T."/>
            <person name="Martin R."/>
            <person name="McLaughlin D.J."/>
            <person name="Morgenstern I."/>
            <person name="Morin E."/>
            <person name="Murat C."/>
            <person name="Nagy L.G."/>
            <person name="Nolan M."/>
            <person name="Ohm R.A."/>
            <person name="Patyshakuliyeva A."/>
            <person name="Rokas A."/>
            <person name="Ruiz-Duenas F.J."/>
            <person name="Sabat G."/>
            <person name="Salamov A."/>
            <person name="Samejima M."/>
            <person name="Schmutz J."/>
            <person name="Slot J.C."/>
            <person name="St John F."/>
            <person name="Stenlid J."/>
            <person name="Sun H."/>
            <person name="Sun S."/>
            <person name="Syed K."/>
            <person name="Tsang A."/>
            <person name="Wiebenga A."/>
            <person name="Young D."/>
            <person name="Pisabarro A."/>
            <person name="Eastwood D.C."/>
            <person name="Martin F."/>
            <person name="Cullen D."/>
            <person name="Grigoriev I.V."/>
            <person name="Hibbett D.S."/>
        </authorList>
    </citation>
    <scope>NUCLEOTIDE SEQUENCE [LARGE SCALE GENOMIC DNA]</scope>
    <source>
        <strain evidence="7 8">MD-104</strain>
    </source>
</reference>
<comment type="subcellular location">
    <subcellularLocation>
        <location evidence="1">Membrane</location>
        <topology evidence="1">Multi-pass membrane protein</topology>
    </subcellularLocation>
</comment>
<keyword evidence="4" id="KW-1133">Transmembrane helix</keyword>
<keyword evidence="8" id="KW-1185">Reference proteome</keyword>
<dbReference type="EMBL" id="KB467876">
    <property type="protein sequence ID" value="PCH36328.1"/>
    <property type="molecule type" value="Genomic_DNA"/>
</dbReference>
<gene>
    <name evidence="7" type="ORF">WOLCODRAFT_157043</name>
</gene>
<organism evidence="7 8">
    <name type="scientific">Wolfiporia cocos (strain MD-104)</name>
    <name type="common">Brown rot fungus</name>
    <dbReference type="NCBI Taxonomy" id="742152"/>
    <lineage>
        <taxon>Eukaryota</taxon>
        <taxon>Fungi</taxon>
        <taxon>Dikarya</taxon>
        <taxon>Basidiomycota</taxon>
        <taxon>Agaricomycotina</taxon>
        <taxon>Agaricomycetes</taxon>
        <taxon>Polyporales</taxon>
        <taxon>Phaeolaceae</taxon>
        <taxon>Wolfiporia</taxon>
    </lineage>
</organism>
<protein>
    <recommendedName>
        <fullName evidence="9">Secreted protein</fullName>
    </recommendedName>
</protein>
<evidence type="ECO:0000256" key="2">
    <source>
        <dbReference type="ARBA" id="ARBA00007262"/>
    </source>
</evidence>
<evidence type="ECO:0000313" key="7">
    <source>
        <dbReference type="EMBL" id="PCH36328.1"/>
    </source>
</evidence>
<evidence type="ECO:0000313" key="8">
    <source>
        <dbReference type="Proteomes" id="UP000218811"/>
    </source>
</evidence>
<keyword evidence="6" id="KW-0732">Signal</keyword>
<evidence type="ECO:0000256" key="6">
    <source>
        <dbReference type="SAM" id="SignalP"/>
    </source>
</evidence>
<comment type="similarity">
    <text evidence="2">Belongs to the IFI6/IFI27 family.</text>
</comment>
<feature type="chain" id="PRO_5013547619" description="Secreted protein" evidence="6">
    <location>
        <begin position="26"/>
        <end position="321"/>
    </location>
</feature>
<name>A0A2H3JF61_WOLCO</name>
<evidence type="ECO:0000256" key="5">
    <source>
        <dbReference type="ARBA" id="ARBA00023136"/>
    </source>
</evidence>
<sequence>MRIIPCSRWLWAISASAIVVRNVCAIPVMLAPASAANEVAEGKDFALYTSPIGVPEDDQLVVRDLDIADIWESIKSGSAAKHVEQLIQDAIASGEDAVAEQIHEIHVTALAVASGISRIADDVRTASAAYSAGNQTASASIEQATKTLVELLEEQFPPPSQAAGHEERKAEVAAFLSQVENTLVGWMETMGPSDSHSVATHGMGGVNHIVDAVDLKAHLDNIRPHIENLLVLIGDLNEQHPHIATALAAATITVVLWEVKLLRPVLDLAGFGQKGPVKGTLAAWTQRMVFGGAVPKGSWFSVLQRLGMTLVRREILILALD</sequence>
<dbReference type="GO" id="GO:0016020">
    <property type="term" value="C:membrane"/>
    <property type="evidence" value="ECO:0007669"/>
    <property type="project" value="UniProtKB-SubCell"/>
</dbReference>
<dbReference type="InterPro" id="IPR009311">
    <property type="entry name" value="IFI6/IFI27-like"/>
</dbReference>
<keyword evidence="5" id="KW-0472">Membrane</keyword>
<proteinExistence type="inferred from homology"/>